<proteinExistence type="predicted"/>
<evidence type="ECO:0000313" key="1">
    <source>
        <dbReference type="EMBL" id="SDE49250.1"/>
    </source>
</evidence>
<sequence length="68" mass="8011">MRNKNYTSFEEIELDLKLLSLERKIAIEELKGLKHKVQEDLSPLNWVQTGFKMASKFSTLLLVKKLFK</sequence>
<dbReference type="RefSeq" id="WP_024482079.1">
    <property type="nucleotide sequence ID" value="NZ_CANLMK010000001.1"/>
</dbReference>
<protein>
    <submittedName>
        <fullName evidence="1">Uncharacterized protein</fullName>
    </submittedName>
</protein>
<dbReference type="Proteomes" id="UP000182114">
    <property type="component" value="Unassembled WGS sequence"/>
</dbReference>
<dbReference type="EMBL" id="FNBD01000001">
    <property type="protein sequence ID" value="SDE49250.1"/>
    <property type="molecule type" value="Genomic_DNA"/>
</dbReference>
<dbReference type="GeneID" id="78060385"/>
<dbReference type="eggNOG" id="ENOG5033AGN">
    <property type="taxonomic scope" value="Bacteria"/>
</dbReference>
<accession>A0A1G7DE15</accession>
<keyword evidence="2" id="KW-1185">Reference proteome</keyword>
<evidence type="ECO:0000313" key="2">
    <source>
        <dbReference type="Proteomes" id="UP000182114"/>
    </source>
</evidence>
<dbReference type="AlphaFoldDB" id="A0A1G7DE15"/>
<name>A0A1G7DE15_9FLAO</name>
<reference evidence="2" key="1">
    <citation type="submission" date="2016-10" db="EMBL/GenBank/DDBJ databases">
        <authorList>
            <person name="Varghese N."/>
            <person name="Submissions S."/>
        </authorList>
    </citation>
    <scope>NUCLEOTIDE SEQUENCE [LARGE SCALE GENOMIC DNA]</scope>
    <source>
        <strain evidence="2">DSM 24729</strain>
    </source>
</reference>
<gene>
    <name evidence="1" type="ORF">SAMN04487992_101482</name>
</gene>
<organism evidence="1 2">
    <name type="scientific">Cellulophaga baltica</name>
    <dbReference type="NCBI Taxonomy" id="76594"/>
    <lineage>
        <taxon>Bacteria</taxon>
        <taxon>Pseudomonadati</taxon>
        <taxon>Bacteroidota</taxon>
        <taxon>Flavobacteriia</taxon>
        <taxon>Flavobacteriales</taxon>
        <taxon>Flavobacteriaceae</taxon>
        <taxon>Cellulophaga</taxon>
    </lineage>
</organism>